<protein>
    <submittedName>
        <fullName evidence="2">Uncharacterized protein</fullName>
    </submittedName>
</protein>
<feature type="compositionally biased region" description="Basic residues" evidence="1">
    <location>
        <begin position="203"/>
        <end position="213"/>
    </location>
</feature>
<evidence type="ECO:0000313" key="2">
    <source>
        <dbReference type="EMBL" id="KAF9759496.1"/>
    </source>
</evidence>
<dbReference type="Proteomes" id="UP000616885">
    <property type="component" value="Unassembled WGS sequence"/>
</dbReference>
<reference evidence="2" key="1">
    <citation type="submission" date="2020-10" db="EMBL/GenBank/DDBJ databases">
        <title>High-Quality Genome Resource of Clonostachys rosea strain S41 by Oxford Nanopore Long-Read Sequencing.</title>
        <authorList>
            <person name="Wang H."/>
        </authorList>
    </citation>
    <scope>NUCLEOTIDE SEQUENCE</scope>
    <source>
        <strain evidence="2">S41</strain>
    </source>
</reference>
<name>A0A8H7NPE9_BIOOC</name>
<dbReference type="EMBL" id="JADCTT010000001">
    <property type="protein sequence ID" value="KAF9759496.1"/>
    <property type="molecule type" value="Genomic_DNA"/>
</dbReference>
<evidence type="ECO:0000313" key="3">
    <source>
        <dbReference type="Proteomes" id="UP000616885"/>
    </source>
</evidence>
<comment type="caution">
    <text evidence="2">The sequence shown here is derived from an EMBL/GenBank/DDBJ whole genome shotgun (WGS) entry which is preliminary data.</text>
</comment>
<proteinExistence type="predicted"/>
<organism evidence="2 3">
    <name type="scientific">Bionectria ochroleuca</name>
    <name type="common">Gliocladium roseum</name>
    <dbReference type="NCBI Taxonomy" id="29856"/>
    <lineage>
        <taxon>Eukaryota</taxon>
        <taxon>Fungi</taxon>
        <taxon>Dikarya</taxon>
        <taxon>Ascomycota</taxon>
        <taxon>Pezizomycotina</taxon>
        <taxon>Sordariomycetes</taxon>
        <taxon>Hypocreomycetidae</taxon>
        <taxon>Hypocreales</taxon>
        <taxon>Bionectriaceae</taxon>
        <taxon>Clonostachys</taxon>
    </lineage>
</organism>
<dbReference type="AlphaFoldDB" id="A0A8H7NPE9"/>
<sequence length="213" mass="23106">MGRDRSIGASNRDFHSALSSSFRSSSPLAEQYLAQDIAACSDDDVESNHEDGLSEVDHHGNAGHFTYRRPSGVTYGGFRPVLNPQAAEDPGLSLWRGSSLVMQSEVCLGIITFCLPSMARESTMVSPPAHTIACSAPKCPPTMRTARGSSWTLPTSSLPSLGARREVQLLHLTVLKKTYVKMSRINGYRRSLKGESAPLGNGKPRRSHSTLHL</sequence>
<accession>A0A8H7NPE9</accession>
<gene>
    <name evidence="2" type="ORF">IM811_001190</name>
</gene>
<evidence type="ECO:0000256" key="1">
    <source>
        <dbReference type="SAM" id="MobiDB-lite"/>
    </source>
</evidence>
<feature type="region of interest" description="Disordered" evidence="1">
    <location>
        <begin position="192"/>
        <end position="213"/>
    </location>
</feature>